<dbReference type="AlphaFoldDB" id="A0A427N2N6"/>
<name>A0A427N2N6_9HYPH</name>
<reference evidence="1 2" key="1">
    <citation type="submission" date="2018-11" db="EMBL/GenBank/DDBJ databases">
        <authorList>
            <person name="Huo Y."/>
        </authorList>
    </citation>
    <scope>NUCLEOTIDE SEQUENCE [LARGE SCALE GENOMIC DNA]</scope>
    <source>
        <strain evidence="1 2">DSM 30132</strain>
    </source>
</reference>
<dbReference type="EMBL" id="RJJT01000006">
    <property type="protein sequence ID" value="RSB81123.1"/>
    <property type="molecule type" value="Genomic_DNA"/>
</dbReference>
<protein>
    <submittedName>
        <fullName evidence="1">Uncharacterized protein</fullName>
    </submittedName>
</protein>
<gene>
    <name evidence="1" type="ORF">EFD55_11015</name>
</gene>
<proteinExistence type="predicted"/>
<comment type="caution">
    <text evidence="1">The sequence shown here is derived from an EMBL/GenBank/DDBJ whole genome shotgun (WGS) entry which is preliminary data.</text>
</comment>
<evidence type="ECO:0000313" key="1">
    <source>
        <dbReference type="EMBL" id="RSB81123.1"/>
    </source>
</evidence>
<dbReference type="OrthoDB" id="8375809at2"/>
<sequence length="118" mass="13171">MTLVDWCKRLATSLVFIPLCACDPMIQHFADFELSGDYKAIAHCATKYLPSDDWLREDHDDAKQVRFLLLPPGKLQTIIEVAGSGAGRTHVSISDWSIGNGMAEFYGSYFTHCESKKA</sequence>
<dbReference type="Proteomes" id="UP000277279">
    <property type="component" value="Unassembled WGS sequence"/>
</dbReference>
<organism evidence="1 2">
    <name type="scientific">Rhizobium pisi</name>
    <dbReference type="NCBI Taxonomy" id="574561"/>
    <lineage>
        <taxon>Bacteria</taxon>
        <taxon>Pseudomonadati</taxon>
        <taxon>Pseudomonadota</taxon>
        <taxon>Alphaproteobacteria</taxon>
        <taxon>Hyphomicrobiales</taxon>
        <taxon>Rhizobiaceae</taxon>
        <taxon>Rhizobium/Agrobacterium group</taxon>
        <taxon>Rhizobium</taxon>
    </lineage>
</organism>
<accession>A0A427N2N6</accession>
<evidence type="ECO:0000313" key="2">
    <source>
        <dbReference type="Proteomes" id="UP000277279"/>
    </source>
</evidence>